<reference evidence="5" key="1">
    <citation type="submission" date="2017-02" db="UniProtKB">
        <authorList>
            <consortium name="WormBaseParasite"/>
        </authorList>
    </citation>
    <scope>IDENTIFICATION</scope>
</reference>
<dbReference type="GO" id="GO:0005886">
    <property type="term" value="C:plasma membrane"/>
    <property type="evidence" value="ECO:0007669"/>
    <property type="project" value="TreeGrafter"/>
</dbReference>
<name>A0A0R3VZX3_TAEAS</name>
<dbReference type="PANTHER" id="PTHR11782:SF83">
    <property type="entry name" value="GUANOSINE-DIPHOSPHATASE"/>
    <property type="match status" value="1"/>
</dbReference>
<keyword evidence="4" id="KW-1185">Reference proteome</keyword>
<keyword evidence="2" id="KW-0378">Hydrolase</keyword>
<dbReference type="EMBL" id="UYRS01004430">
    <property type="protein sequence ID" value="VDK26753.1"/>
    <property type="molecule type" value="Genomic_DNA"/>
</dbReference>
<gene>
    <name evidence="3" type="ORF">TASK_LOCUS2968</name>
</gene>
<proteinExistence type="inferred from homology"/>
<comment type="similarity">
    <text evidence="1">Belongs to the GDA1/CD39 NTPase family.</text>
</comment>
<evidence type="ECO:0000313" key="5">
    <source>
        <dbReference type="WBParaSite" id="TASK_0000296701-mRNA-1"/>
    </source>
</evidence>
<accession>A0A0R3VZX3</accession>
<dbReference type="AlphaFoldDB" id="A0A0R3VZX3"/>
<dbReference type="InterPro" id="IPR000407">
    <property type="entry name" value="GDA1_CD39_NTPase"/>
</dbReference>
<evidence type="ECO:0000256" key="1">
    <source>
        <dbReference type="ARBA" id="ARBA00009283"/>
    </source>
</evidence>
<evidence type="ECO:0000313" key="4">
    <source>
        <dbReference type="Proteomes" id="UP000282613"/>
    </source>
</evidence>
<dbReference type="GO" id="GO:0009134">
    <property type="term" value="P:nucleoside diphosphate catabolic process"/>
    <property type="evidence" value="ECO:0007669"/>
    <property type="project" value="TreeGrafter"/>
</dbReference>
<reference evidence="3 4" key="2">
    <citation type="submission" date="2018-11" db="EMBL/GenBank/DDBJ databases">
        <authorList>
            <consortium name="Pathogen Informatics"/>
        </authorList>
    </citation>
    <scope>NUCLEOTIDE SEQUENCE [LARGE SCALE GENOMIC DNA]</scope>
</reference>
<dbReference type="PANTHER" id="PTHR11782">
    <property type="entry name" value="ADENOSINE/GUANOSINE DIPHOSPHATASE"/>
    <property type="match status" value="1"/>
</dbReference>
<dbReference type="Gene3D" id="3.30.420.150">
    <property type="entry name" value="Exopolyphosphatase. Domain 2"/>
    <property type="match status" value="1"/>
</dbReference>
<evidence type="ECO:0000313" key="3">
    <source>
        <dbReference type="EMBL" id="VDK26753.1"/>
    </source>
</evidence>
<dbReference type="GO" id="GO:0045134">
    <property type="term" value="F:UDP phosphatase activity"/>
    <property type="evidence" value="ECO:0007669"/>
    <property type="project" value="TreeGrafter"/>
</dbReference>
<dbReference type="Pfam" id="PF01150">
    <property type="entry name" value="GDA1_CD39"/>
    <property type="match status" value="1"/>
</dbReference>
<dbReference type="OrthoDB" id="6372431at2759"/>
<protein>
    <submittedName>
        <fullName evidence="5">Late endosomal/lysosomal adaptor and MAPK and MTOR activator 5</fullName>
    </submittedName>
</protein>
<evidence type="ECO:0000256" key="2">
    <source>
        <dbReference type="ARBA" id="ARBA00022801"/>
    </source>
</evidence>
<dbReference type="Proteomes" id="UP000282613">
    <property type="component" value="Unassembled WGS sequence"/>
</dbReference>
<dbReference type="STRING" id="60517.A0A0R3VZX3"/>
<dbReference type="WBParaSite" id="TASK_0000296701-mRNA-1">
    <property type="protein sequence ID" value="TASK_0000296701-mRNA-1"/>
    <property type="gene ID" value="TASK_0000296701"/>
</dbReference>
<dbReference type="GO" id="GO:0004382">
    <property type="term" value="F:GDP phosphatase activity"/>
    <property type="evidence" value="ECO:0007669"/>
    <property type="project" value="TreeGrafter"/>
</dbReference>
<organism evidence="5">
    <name type="scientific">Taenia asiatica</name>
    <name type="common">Asian tapeworm</name>
    <dbReference type="NCBI Taxonomy" id="60517"/>
    <lineage>
        <taxon>Eukaryota</taxon>
        <taxon>Metazoa</taxon>
        <taxon>Spiralia</taxon>
        <taxon>Lophotrochozoa</taxon>
        <taxon>Platyhelminthes</taxon>
        <taxon>Cestoda</taxon>
        <taxon>Eucestoda</taxon>
        <taxon>Cyclophyllidea</taxon>
        <taxon>Taeniidae</taxon>
        <taxon>Taenia</taxon>
    </lineage>
</organism>
<sequence length="202" mass="22118">MSTLSDGLRVIKAMIATDKCGTVLTYSQSENAQSRFSPLPMLGALNLDDASTQLTFVLPAQEALTKSGMKAMAFGHSYNLYSHSHLCYGVATIRARYLARLTEGSDLRKPVASPCHQSGLSMEVASDDVFQAPCVTSAGEDVMGPSIAKPSVLKKKKKKKRKKKKRYARLLRGDFHFKPQDLLRNTVGALLLQCDATCQFTL</sequence>
<dbReference type="GO" id="GO:0017111">
    <property type="term" value="F:ribonucleoside triphosphate phosphatase activity"/>
    <property type="evidence" value="ECO:0007669"/>
    <property type="project" value="TreeGrafter"/>
</dbReference>